<dbReference type="PANTHER" id="PTHR43289:SF34">
    <property type="entry name" value="SERINE_THREONINE-PROTEIN KINASE YBDM-RELATED"/>
    <property type="match status" value="1"/>
</dbReference>
<evidence type="ECO:0000256" key="2">
    <source>
        <dbReference type="ARBA" id="ARBA00022741"/>
    </source>
</evidence>
<feature type="binding site" evidence="5">
    <location>
        <position position="62"/>
    </location>
    <ligand>
        <name>ATP</name>
        <dbReference type="ChEBI" id="CHEBI:30616"/>
    </ligand>
</feature>
<dbReference type="CDD" id="cd14014">
    <property type="entry name" value="STKc_PknB_like"/>
    <property type="match status" value="1"/>
</dbReference>
<proteinExistence type="predicted"/>
<dbReference type="PANTHER" id="PTHR43289">
    <property type="entry name" value="MITOGEN-ACTIVATED PROTEIN KINASE KINASE KINASE 20-RELATED"/>
    <property type="match status" value="1"/>
</dbReference>
<feature type="region of interest" description="Disordered" evidence="6">
    <location>
        <begin position="1"/>
        <end position="28"/>
    </location>
</feature>
<feature type="region of interest" description="Disordered" evidence="6">
    <location>
        <begin position="363"/>
        <end position="390"/>
    </location>
</feature>
<dbReference type="RefSeq" id="WP_267948175.1">
    <property type="nucleotide sequence ID" value="NZ_CP113264.1"/>
</dbReference>
<keyword evidence="2 5" id="KW-0547">Nucleotide-binding</keyword>
<gene>
    <name evidence="8" type="ORF">OUQ99_04570</name>
</gene>
<evidence type="ECO:0000313" key="8">
    <source>
        <dbReference type="EMBL" id="WAE74397.1"/>
    </source>
</evidence>
<sequence length="586" mass="60294">MPPSPLPADPAPPPGLPAGVHPLTAGEPRRVGPYRVVGRIGSGGMGTVYAALDDHDRPAAVKRVHRPFAADAEFRARFAREVALVRRVRSAGVPRFLGTDTGAEVPWLATEYVAGPVLHEHVGRCGPLTGPTLTVFAADLAEALAAIHAVGVVHRDLKPGNVILSSDGPKVLDFGIARAAEETALTRTGGLVGTPGWIAPEQYAGEDATDRSDMFAWGALVAFAATGRHPFGAGGTDTTASRILHDPPELGGVPAGLRELLARALDKDPARRPGAAGAAREAVALLPAPERTPGGARGRSDAADAARRAWTGVRAPEPGIDEWSRHAPPARPWPLRGRRPAVIGAAATVLVLLAGAGAGVLASSGGPEGEPPTGGGEGVRTAGSGAAAGAEDLPEEYRDLYENGRMTVAPHAGPGVVRRLEPAPGEPGEGLDQLRVTFTDARYVGSETAGFEFTVGVEYLPAFGSLRIDNKDFVHTEEAGAVGEGPELAFPSTAGVLAEVSPEDPEAEFTVTFLGGDRRGVVYYLPDGAVDDGDPVSWGQPGGVCYEAVTPEVPGLPESVTLAAHEPPDDAAAHSCAFTGEAEDLG</sequence>
<feature type="compositionally biased region" description="Basic and acidic residues" evidence="6">
    <location>
        <begin position="298"/>
        <end position="307"/>
    </location>
</feature>
<evidence type="ECO:0000256" key="4">
    <source>
        <dbReference type="ARBA" id="ARBA00022840"/>
    </source>
</evidence>
<evidence type="ECO:0000259" key="7">
    <source>
        <dbReference type="PROSITE" id="PS50011"/>
    </source>
</evidence>
<dbReference type="InterPro" id="IPR011009">
    <property type="entry name" value="Kinase-like_dom_sf"/>
</dbReference>
<dbReference type="Gene3D" id="3.30.200.20">
    <property type="entry name" value="Phosphorylase Kinase, domain 1"/>
    <property type="match status" value="1"/>
</dbReference>
<feature type="region of interest" description="Disordered" evidence="6">
    <location>
        <begin position="284"/>
        <end position="309"/>
    </location>
</feature>
<feature type="compositionally biased region" description="Pro residues" evidence="6">
    <location>
        <begin position="1"/>
        <end position="16"/>
    </location>
</feature>
<evidence type="ECO:0000256" key="3">
    <source>
        <dbReference type="ARBA" id="ARBA00022777"/>
    </source>
</evidence>
<keyword evidence="9" id="KW-1185">Reference proteome</keyword>
<feature type="region of interest" description="Disordered" evidence="6">
    <location>
        <begin position="411"/>
        <end position="431"/>
    </location>
</feature>
<reference evidence="8 9" key="1">
    <citation type="journal article" date="2013" name="Int. J. Syst. Evol. Microbiol.">
        <title>Description of Streptomonospora sediminis sp. nov. and Streptomonospora nanhaiensis sp. nov., and reclassification of Nocardiopsis arabia Hozzein &amp; Goodfellow 2008 as Streptomonospora arabica comb. nov. and emended description of the genus Streptomonospora.</title>
        <authorList>
            <person name="Zhang D.F."/>
            <person name="Pan H.Q."/>
            <person name="He J."/>
            <person name="Zhang X.M."/>
            <person name="Zhang Y.G."/>
            <person name="Klenk H.P."/>
            <person name="Hu J.C."/>
            <person name="Li W.J."/>
        </authorList>
    </citation>
    <scope>NUCLEOTIDE SEQUENCE [LARGE SCALE GENOMIC DNA]</scope>
    <source>
        <strain evidence="8 9">12A09</strain>
    </source>
</reference>
<feature type="domain" description="Protein kinase" evidence="7">
    <location>
        <begin position="34"/>
        <end position="286"/>
    </location>
</feature>
<dbReference type="InterPro" id="IPR017441">
    <property type="entry name" value="Protein_kinase_ATP_BS"/>
</dbReference>
<protein>
    <submittedName>
        <fullName evidence="8">Serine/threonine-protein kinase</fullName>
    </submittedName>
</protein>
<evidence type="ECO:0000256" key="1">
    <source>
        <dbReference type="ARBA" id="ARBA00022679"/>
    </source>
</evidence>
<name>A0ABY6YPS8_9ACTN</name>
<dbReference type="PROSITE" id="PS50011">
    <property type="entry name" value="PROTEIN_KINASE_DOM"/>
    <property type="match status" value="1"/>
</dbReference>
<dbReference type="EMBL" id="CP113264">
    <property type="protein sequence ID" value="WAE74397.1"/>
    <property type="molecule type" value="Genomic_DNA"/>
</dbReference>
<dbReference type="InterPro" id="IPR008271">
    <property type="entry name" value="Ser/Thr_kinase_AS"/>
</dbReference>
<evidence type="ECO:0000256" key="6">
    <source>
        <dbReference type="SAM" id="MobiDB-lite"/>
    </source>
</evidence>
<dbReference type="Proteomes" id="UP001156498">
    <property type="component" value="Chromosome"/>
</dbReference>
<dbReference type="Pfam" id="PF00069">
    <property type="entry name" value="Pkinase"/>
    <property type="match status" value="1"/>
</dbReference>
<dbReference type="PROSITE" id="PS00108">
    <property type="entry name" value="PROTEIN_KINASE_ST"/>
    <property type="match status" value="1"/>
</dbReference>
<evidence type="ECO:0000256" key="5">
    <source>
        <dbReference type="PROSITE-ProRule" id="PRU10141"/>
    </source>
</evidence>
<feature type="compositionally biased region" description="Gly residues" evidence="6">
    <location>
        <begin position="366"/>
        <end position="378"/>
    </location>
</feature>
<organism evidence="8 9">
    <name type="scientific">Streptomonospora nanhaiensis</name>
    <dbReference type="NCBI Taxonomy" id="1323731"/>
    <lineage>
        <taxon>Bacteria</taxon>
        <taxon>Bacillati</taxon>
        <taxon>Actinomycetota</taxon>
        <taxon>Actinomycetes</taxon>
        <taxon>Streptosporangiales</taxon>
        <taxon>Nocardiopsidaceae</taxon>
        <taxon>Streptomonospora</taxon>
    </lineage>
</organism>
<evidence type="ECO:0000313" key="9">
    <source>
        <dbReference type="Proteomes" id="UP001156498"/>
    </source>
</evidence>
<keyword evidence="1" id="KW-0808">Transferase</keyword>
<dbReference type="Gene3D" id="1.10.510.10">
    <property type="entry name" value="Transferase(Phosphotransferase) domain 1"/>
    <property type="match status" value="1"/>
</dbReference>
<dbReference type="SUPFAM" id="SSF56112">
    <property type="entry name" value="Protein kinase-like (PK-like)"/>
    <property type="match status" value="1"/>
</dbReference>
<dbReference type="PROSITE" id="PS00107">
    <property type="entry name" value="PROTEIN_KINASE_ATP"/>
    <property type="match status" value="1"/>
</dbReference>
<keyword evidence="3 8" id="KW-0418">Kinase</keyword>
<dbReference type="GO" id="GO:0016301">
    <property type="term" value="F:kinase activity"/>
    <property type="evidence" value="ECO:0007669"/>
    <property type="project" value="UniProtKB-KW"/>
</dbReference>
<keyword evidence="4 5" id="KW-0067">ATP-binding</keyword>
<dbReference type="InterPro" id="IPR000719">
    <property type="entry name" value="Prot_kinase_dom"/>
</dbReference>
<accession>A0ABY6YPS8</accession>
<dbReference type="SMART" id="SM00220">
    <property type="entry name" value="S_TKc"/>
    <property type="match status" value="1"/>
</dbReference>